<dbReference type="EC" id="2.7.13.3" evidence="2"/>
<dbReference type="Gene3D" id="1.10.510.10">
    <property type="entry name" value="Transferase(Phosphotransferase) domain 1"/>
    <property type="match status" value="1"/>
</dbReference>
<dbReference type="CDD" id="cd14014">
    <property type="entry name" value="STKc_PknB_like"/>
    <property type="match status" value="1"/>
</dbReference>
<dbReference type="SUPFAM" id="SSF55874">
    <property type="entry name" value="ATPase domain of HSP90 chaperone/DNA topoisomerase II/histidine kinase"/>
    <property type="match status" value="1"/>
</dbReference>
<dbReference type="SUPFAM" id="SSF47384">
    <property type="entry name" value="Homodimeric domain of signal transducing histidine kinase"/>
    <property type="match status" value="1"/>
</dbReference>
<evidence type="ECO:0000256" key="2">
    <source>
        <dbReference type="ARBA" id="ARBA00012438"/>
    </source>
</evidence>
<evidence type="ECO:0000256" key="3">
    <source>
        <dbReference type="ARBA" id="ARBA00022553"/>
    </source>
</evidence>
<name>A0A150TP26_SORCE</name>
<accession>A0A150TP26</accession>
<dbReference type="Gene3D" id="3.30.450.40">
    <property type="match status" value="1"/>
</dbReference>
<dbReference type="InterPro" id="IPR036097">
    <property type="entry name" value="HisK_dim/P_sf"/>
</dbReference>
<dbReference type="InterPro" id="IPR011009">
    <property type="entry name" value="Kinase-like_dom_sf"/>
</dbReference>
<dbReference type="SUPFAM" id="SSF55781">
    <property type="entry name" value="GAF domain-like"/>
    <property type="match status" value="1"/>
</dbReference>
<dbReference type="SMART" id="SM00388">
    <property type="entry name" value="HisKA"/>
    <property type="match status" value="1"/>
</dbReference>
<evidence type="ECO:0000313" key="8">
    <source>
        <dbReference type="Proteomes" id="UP000075502"/>
    </source>
</evidence>
<dbReference type="InterPro" id="IPR027417">
    <property type="entry name" value="P-loop_NTPase"/>
</dbReference>
<evidence type="ECO:0000313" key="7">
    <source>
        <dbReference type="EMBL" id="KYG06208.1"/>
    </source>
</evidence>
<evidence type="ECO:0000259" key="5">
    <source>
        <dbReference type="PROSITE" id="PS50011"/>
    </source>
</evidence>
<dbReference type="Gene3D" id="3.40.50.300">
    <property type="entry name" value="P-loop containing nucleotide triphosphate hydrolases"/>
    <property type="match status" value="1"/>
</dbReference>
<dbReference type="InterPro" id="IPR036890">
    <property type="entry name" value="HATPase_C_sf"/>
</dbReference>
<gene>
    <name evidence="7" type="ORF">BE21_36205</name>
</gene>
<dbReference type="InterPro" id="IPR005467">
    <property type="entry name" value="His_kinase_dom"/>
</dbReference>
<protein>
    <recommendedName>
        <fullName evidence="2">histidine kinase</fullName>
        <ecNumber evidence="2">2.7.13.3</ecNumber>
    </recommendedName>
</protein>
<dbReference type="GO" id="GO:0005524">
    <property type="term" value="F:ATP binding"/>
    <property type="evidence" value="ECO:0007669"/>
    <property type="project" value="InterPro"/>
</dbReference>
<evidence type="ECO:0000259" key="6">
    <source>
        <dbReference type="PROSITE" id="PS50109"/>
    </source>
</evidence>
<dbReference type="Pfam" id="PF01590">
    <property type="entry name" value="GAF"/>
    <property type="match status" value="1"/>
</dbReference>
<dbReference type="PANTHER" id="PTHR43642:SF1">
    <property type="entry name" value="HYBRID SIGNAL TRANSDUCTION HISTIDINE KINASE G"/>
    <property type="match status" value="1"/>
</dbReference>
<dbReference type="PRINTS" id="PR00344">
    <property type="entry name" value="BCTRLSENSOR"/>
</dbReference>
<evidence type="ECO:0000256" key="4">
    <source>
        <dbReference type="SAM" id="Coils"/>
    </source>
</evidence>
<dbReference type="InterPro" id="IPR053159">
    <property type="entry name" value="Hybrid_Histidine_Kinase"/>
</dbReference>
<dbReference type="Pfam" id="PF00069">
    <property type="entry name" value="Pkinase"/>
    <property type="match status" value="1"/>
</dbReference>
<dbReference type="SUPFAM" id="SSF52540">
    <property type="entry name" value="P-loop containing nucleoside triphosphate hydrolases"/>
    <property type="match status" value="1"/>
</dbReference>
<dbReference type="PROSITE" id="PS50109">
    <property type="entry name" value="HIS_KIN"/>
    <property type="match status" value="1"/>
</dbReference>
<dbReference type="SMART" id="SM00387">
    <property type="entry name" value="HATPase_c"/>
    <property type="match status" value="1"/>
</dbReference>
<feature type="coiled-coil region" evidence="4">
    <location>
        <begin position="1495"/>
        <end position="1551"/>
    </location>
</feature>
<dbReference type="CDD" id="cd00082">
    <property type="entry name" value="HisKA"/>
    <property type="match status" value="1"/>
</dbReference>
<reference evidence="7 8" key="1">
    <citation type="submission" date="2014-02" db="EMBL/GenBank/DDBJ databases">
        <title>The small core and large imbalanced accessory genome model reveals a collaborative survival strategy of Sorangium cellulosum strains in nature.</title>
        <authorList>
            <person name="Han K."/>
            <person name="Peng R."/>
            <person name="Blom J."/>
            <person name="Li Y.-Z."/>
        </authorList>
    </citation>
    <scope>NUCLEOTIDE SEQUENCE [LARGE SCALE GENOMIC DNA]</scope>
    <source>
        <strain evidence="7 8">So0007-03</strain>
    </source>
</reference>
<keyword evidence="4" id="KW-0175">Coiled coil</keyword>
<dbReference type="InterPro" id="IPR029016">
    <property type="entry name" value="GAF-like_dom_sf"/>
</dbReference>
<dbReference type="Pfam" id="PF02518">
    <property type="entry name" value="HATPase_c"/>
    <property type="match status" value="1"/>
</dbReference>
<sequence length="1812" mass="200610">MILETLHESSSSMVYRALRGGDGLPVVVKMLADAYPTPERIAWFQREYEVTRGLSDVQGCIGVHRLHSDRHRWIMEVEDFGGTSLAQLLRQRRLTAEMIVDLAPTIVDILGHIHRRHIIHKDVNPANIVLNPGTGQLKIIDFGLSSVLSRESPALRAPSTIEGTLAYISPEQTGRMNRSLDYRTDFYSLGITLYELLTGQLPFPTSDVLELVHSHIARRPTPPHELDGRVDQALSAIVMKLLEKNAEDRYQSTYALLQDLEEHRRRRAEGRVEPFELGRHDVSDRFQIPQKLYGREREKEALLGAFERVAAGAAEVTLIGGYAGIGKSALVKEIHRPITRRRGYFISGKFEQLQRDVPYASLIQAFRELIRQLLAERAEQIADWRRKLLEALGHNGRVITDVIPELEAILGPQPPLPEIEPSEAQNRFYLAFQRFTDVFARPEHPLVVFLDDLQWADGASLELCQALLTGEGTGHLLLVGAYRDNEVSGAHPLLLRVGQIRAAGVAVHEMALQPLALEHVNQLVSDALRSGPEATRPLAELALRKTGGNPFFLGEFLKHLHAEQLIRFDFERGSWACSVEAIEACGVTDNVVVLMAGKVQKLRPRSRQALMVAACVGNVFDLRTLSIASGVAPAEVGADLWDAVVEGLIEPLDEKYKLTQVAVEGLLESVDVAYRFAHDRVQQAAYTLLSGEERRRAHWTIGKVLLERTPSEELGQRVFDIANHLEHGLTGVHALAERDELARLYLLAGGKAKASAAYASALHYLLTGIQLASRPGTFETGWIPSAEEAREGWERQYQLCLELFNDAAEAACLAGEYDVMRRLTAVIQVRAASLLDKVRSYKIEIQSHAARDQLLEGVAAGRRALAQLGIDIPEAPDADAIGRMAAEAAAAWAGREIEDLLAAPEMTDPERLAAMEIMARLYIPAFNGAPAVFMLVVFHELVLSIRYGVTTSSARSLVAYGFILCAQGDIESGYRFGTLAMRVADRFGGVDKASTILMLNFFVRHWRDDIRDTLPPFLEGYQLALMAGDLEFAALNLVGAVCQSFWAGRELPAIAAEAAAYARTTRHLKQELPGESIALHWQAVLNLMGESEDPRVLTGLAANEPAKLRFYLDTSNVTELAFLHLNKLMLCYLFDDHAAAVACGGVVEQNAAGITPLMGLAVYHFYDALAWLARSPELDEEQRTRALERVDAHLGRLRAWAEHAPVNFEHKVCLVEAERARVLGDTSAARELYDRAISLAHQRRFLGEEALAHERAACFHRERGYDHLARNYLLDAHYVYERWGARAKLRQLEAAFPQDLGRAARRAGTGVQGVAAADVVTTSSDSIEATGPLDLLSVLKASQVLSGEIVLDRLLARLLRTAIENAGAQRASLVLERDGALVVEAEATVDSAEVRVLQSTPVATSDALSPAVVYLVARSGKPEVLNDAAREGMFVDDPYVQRSGARSILCMPLVNQGKLTAILYLENRLIAGAFTYERVEVLHLLSAEMAIAIDNARLYRELEAANRELARYSHALEDKVAERTRELAEKNQELQRTLDRLQTTQQQLILREKMASLGMLTAGIAHELRNPFNFINNFSKLLSDIAGELQGEFESWMHSPDHDRLRYIRELLGDVVTHASTIERHGKRANAIVGSMLLYSFSSSDERAAADLNELVSQALQLAYHGIRSRDAAFKTEIVESYDDTIGSPMIVPQEISRVIINLIENACYSTELKAGKAGDGYSPKLWVTTARRDSTVEIRVRDNGVGIAQEHLDKIFNPFFTTKPTGEGTGLGLSISYDIVVRKHRGVLRVDTREGEYAEFIVALPAIAPAS</sequence>
<keyword evidence="3" id="KW-0597">Phosphoprotein</keyword>
<organism evidence="7 8">
    <name type="scientific">Sorangium cellulosum</name>
    <name type="common">Polyangium cellulosum</name>
    <dbReference type="NCBI Taxonomy" id="56"/>
    <lineage>
        <taxon>Bacteria</taxon>
        <taxon>Pseudomonadati</taxon>
        <taxon>Myxococcota</taxon>
        <taxon>Polyangia</taxon>
        <taxon>Polyangiales</taxon>
        <taxon>Polyangiaceae</taxon>
        <taxon>Sorangium</taxon>
    </lineage>
</organism>
<dbReference type="Gene3D" id="3.30.565.10">
    <property type="entry name" value="Histidine kinase-like ATPase, C-terminal domain"/>
    <property type="match status" value="1"/>
</dbReference>
<dbReference type="InterPro" id="IPR041664">
    <property type="entry name" value="AAA_16"/>
</dbReference>
<comment type="catalytic activity">
    <reaction evidence="1">
        <text>ATP + protein L-histidine = ADP + protein N-phospho-L-histidine.</text>
        <dbReference type="EC" id="2.7.13.3"/>
    </reaction>
</comment>
<dbReference type="EMBL" id="JEME01001757">
    <property type="protein sequence ID" value="KYG06208.1"/>
    <property type="molecule type" value="Genomic_DNA"/>
</dbReference>
<dbReference type="Gene3D" id="1.10.287.130">
    <property type="match status" value="1"/>
</dbReference>
<dbReference type="SUPFAM" id="SSF56112">
    <property type="entry name" value="Protein kinase-like (PK-like)"/>
    <property type="match status" value="1"/>
</dbReference>
<dbReference type="InterPro" id="IPR000719">
    <property type="entry name" value="Prot_kinase_dom"/>
</dbReference>
<dbReference type="Proteomes" id="UP000075502">
    <property type="component" value="Unassembled WGS sequence"/>
</dbReference>
<dbReference type="InterPro" id="IPR004358">
    <property type="entry name" value="Sig_transdc_His_kin-like_C"/>
</dbReference>
<dbReference type="InterPro" id="IPR003594">
    <property type="entry name" value="HATPase_dom"/>
</dbReference>
<dbReference type="Pfam" id="PF13191">
    <property type="entry name" value="AAA_16"/>
    <property type="match status" value="1"/>
</dbReference>
<comment type="caution">
    <text evidence="7">The sequence shown here is derived from an EMBL/GenBank/DDBJ whole genome shotgun (WGS) entry which is preliminary data.</text>
</comment>
<dbReference type="SMART" id="SM00065">
    <property type="entry name" value="GAF"/>
    <property type="match status" value="1"/>
</dbReference>
<feature type="domain" description="Protein kinase" evidence="5">
    <location>
        <begin position="1"/>
        <end position="266"/>
    </location>
</feature>
<dbReference type="InterPro" id="IPR003018">
    <property type="entry name" value="GAF"/>
</dbReference>
<dbReference type="PROSITE" id="PS50011">
    <property type="entry name" value="PROTEIN_KINASE_DOM"/>
    <property type="match status" value="1"/>
</dbReference>
<dbReference type="InterPro" id="IPR003661">
    <property type="entry name" value="HisK_dim/P_dom"/>
</dbReference>
<proteinExistence type="predicted"/>
<dbReference type="PANTHER" id="PTHR43642">
    <property type="entry name" value="HYBRID SIGNAL TRANSDUCTION HISTIDINE KINASE G"/>
    <property type="match status" value="1"/>
</dbReference>
<evidence type="ECO:0000256" key="1">
    <source>
        <dbReference type="ARBA" id="ARBA00000085"/>
    </source>
</evidence>
<feature type="domain" description="Histidine kinase" evidence="6">
    <location>
        <begin position="1563"/>
        <end position="1809"/>
    </location>
</feature>
<dbReference type="GO" id="GO:0000155">
    <property type="term" value="F:phosphorelay sensor kinase activity"/>
    <property type="evidence" value="ECO:0007669"/>
    <property type="project" value="InterPro"/>
</dbReference>